<evidence type="ECO:0000256" key="4">
    <source>
        <dbReference type="ARBA" id="ARBA00023136"/>
    </source>
</evidence>
<feature type="transmembrane region" description="Helical" evidence="5">
    <location>
        <begin position="363"/>
        <end position="382"/>
    </location>
</feature>
<keyword evidence="2 5" id="KW-0812">Transmembrane</keyword>
<dbReference type="Proteomes" id="UP000567179">
    <property type="component" value="Unassembled WGS sequence"/>
</dbReference>
<dbReference type="PANTHER" id="PTHR22911:SF6">
    <property type="entry name" value="SOLUTE CARRIER FAMILY 35 MEMBER G1"/>
    <property type="match status" value="1"/>
</dbReference>
<name>A0A8H5BAX1_9AGAR</name>
<dbReference type="Pfam" id="PF00892">
    <property type="entry name" value="EamA"/>
    <property type="match status" value="2"/>
</dbReference>
<evidence type="ECO:0000256" key="3">
    <source>
        <dbReference type="ARBA" id="ARBA00022989"/>
    </source>
</evidence>
<feature type="transmembrane region" description="Helical" evidence="5">
    <location>
        <begin position="207"/>
        <end position="227"/>
    </location>
</feature>
<comment type="caution">
    <text evidence="7">The sequence shown here is derived from an EMBL/GenBank/DDBJ whole genome shotgun (WGS) entry which is preliminary data.</text>
</comment>
<keyword evidence="8" id="KW-1185">Reference proteome</keyword>
<dbReference type="EMBL" id="JAACJJ010000029">
    <property type="protein sequence ID" value="KAF5319501.1"/>
    <property type="molecule type" value="Genomic_DNA"/>
</dbReference>
<evidence type="ECO:0000256" key="2">
    <source>
        <dbReference type="ARBA" id="ARBA00022692"/>
    </source>
</evidence>
<dbReference type="InterPro" id="IPR037185">
    <property type="entry name" value="EmrE-like"/>
</dbReference>
<accession>A0A8H5BAX1</accession>
<sequence length="416" mass="45579">MPSYLPLFMKTTMPSTRIGYTALPTPDSTVFDVPYTASPPISAPPSRQINAIQDDFVERGPYEIFPGKGRRLRAIWGSIQDIARNNNGLLLVAGSQVFLSLMNLAVKILNEIDPPVSTLELIVVRMGITYVCSIIYMYWRGIPNPILGPQGVRWLLVSRGMFGFFGLFGIYYSLVYLSLSDATVLTFLAPLCTTIAGSVFLGEKFSYREILAGLISLFGVVLIARPAALFGQRSAERTEKGTPEERLLAVGVALIGVLGGTGAYISIRAIGTRAHALHSQQNWVITDCNLYRMIFNKTPIIVPERLEWLGMLAMIGIFGFVAQFLLAMGLQRETAGRGTMAIYTQIIFAAALEKIFFHTLPSFLSVIGTLLIMSSAIYVVVIKENESAATVKPINLEDLSTESSALEEGLLDSQDD</sequence>
<gene>
    <name evidence="7" type="ORF">D9619_008736</name>
</gene>
<proteinExistence type="predicted"/>
<feature type="domain" description="EamA" evidence="6">
    <location>
        <begin position="88"/>
        <end position="224"/>
    </location>
</feature>
<feature type="transmembrane region" description="Helical" evidence="5">
    <location>
        <begin position="151"/>
        <end position="175"/>
    </location>
</feature>
<comment type="subcellular location">
    <subcellularLocation>
        <location evidence="1">Membrane</location>
        <topology evidence="1">Multi-pass membrane protein</topology>
    </subcellularLocation>
</comment>
<dbReference type="GO" id="GO:0016020">
    <property type="term" value="C:membrane"/>
    <property type="evidence" value="ECO:0007669"/>
    <property type="project" value="UniProtKB-SubCell"/>
</dbReference>
<keyword evidence="3 5" id="KW-1133">Transmembrane helix</keyword>
<dbReference type="OrthoDB" id="306876at2759"/>
<feature type="domain" description="EamA" evidence="6">
    <location>
        <begin position="304"/>
        <end position="380"/>
    </location>
</feature>
<organism evidence="7 8">
    <name type="scientific">Psilocybe cf. subviscida</name>
    <dbReference type="NCBI Taxonomy" id="2480587"/>
    <lineage>
        <taxon>Eukaryota</taxon>
        <taxon>Fungi</taxon>
        <taxon>Dikarya</taxon>
        <taxon>Basidiomycota</taxon>
        <taxon>Agaricomycotina</taxon>
        <taxon>Agaricomycetes</taxon>
        <taxon>Agaricomycetidae</taxon>
        <taxon>Agaricales</taxon>
        <taxon>Agaricineae</taxon>
        <taxon>Strophariaceae</taxon>
        <taxon>Psilocybe</taxon>
    </lineage>
</organism>
<protein>
    <recommendedName>
        <fullName evidence="6">EamA domain-containing protein</fullName>
    </recommendedName>
</protein>
<evidence type="ECO:0000313" key="7">
    <source>
        <dbReference type="EMBL" id="KAF5319501.1"/>
    </source>
</evidence>
<evidence type="ECO:0000256" key="5">
    <source>
        <dbReference type="SAM" id="Phobius"/>
    </source>
</evidence>
<feature type="transmembrane region" description="Helical" evidence="5">
    <location>
        <begin position="88"/>
        <end position="106"/>
    </location>
</feature>
<keyword evidence="4 5" id="KW-0472">Membrane</keyword>
<feature type="transmembrane region" description="Helical" evidence="5">
    <location>
        <begin position="247"/>
        <end position="267"/>
    </location>
</feature>
<dbReference type="SUPFAM" id="SSF103481">
    <property type="entry name" value="Multidrug resistance efflux transporter EmrE"/>
    <property type="match status" value="2"/>
</dbReference>
<dbReference type="AlphaFoldDB" id="A0A8H5BAX1"/>
<evidence type="ECO:0000256" key="1">
    <source>
        <dbReference type="ARBA" id="ARBA00004141"/>
    </source>
</evidence>
<feature type="transmembrane region" description="Helical" evidence="5">
    <location>
        <begin position="182"/>
        <end position="201"/>
    </location>
</feature>
<evidence type="ECO:0000259" key="6">
    <source>
        <dbReference type="Pfam" id="PF00892"/>
    </source>
</evidence>
<feature type="transmembrane region" description="Helical" evidence="5">
    <location>
        <begin position="308"/>
        <end position="328"/>
    </location>
</feature>
<evidence type="ECO:0000313" key="8">
    <source>
        <dbReference type="Proteomes" id="UP000567179"/>
    </source>
</evidence>
<feature type="transmembrane region" description="Helical" evidence="5">
    <location>
        <begin position="118"/>
        <end position="139"/>
    </location>
</feature>
<dbReference type="InterPro" id="IPR000620">
    <property type="entry name" value="EamA_dom"/>
</dbReference>
<reference evidence="7 8" key="1">
    <citation type="journal article" date="2020" name="ISME J.">
        <title>Uncovering the hidden diversity of litter-decomposition mechanisms in mushroom-forming fungi.</title>
        <authorList>
            <person name="Floudas D."/>
            <person name="Bentzer J."/>
            <person name="Ahren D."/>
            <person name="Johansson T."/>
            <person name="Persson P."/>
            <person name="Tunlid A."/>
        </authorList>
    </citation>
    <scope>NUCLEOTIDE SEQUENCE [LARGE SCALE GENOMIC DNA]</scope>
    <source>
        <strain evidence="7 8">CBS 101986</strain>
    </source>
</reference>
<dbReference type="PANTHER" id="PTHR22911">
    <property type="entry name" value="ACYL-MALONYL CONDENSING ENZYME-RELATED"/>
    <property type="match status" value="1"/>
</dbReference>